<dbReference type="AlphaFoldDB" id="A0A1W6MK86"/>
<organism evidence="1 2">
    <name type="scientific">Nonlabens spongiae</name>
    <dbReference type="NCBI Taxonomy" id="331648"/>
    <lineage>
        <taxon>Bacteria</taxon>
        <taxon>Pseudomonadati</taxon>
        <taxon>Bacteroidota</taxon>
        <taxon>Flavobacteriia</taxon>
        <taxon>Flavobacteriales</taxon>
        <taxon>Flavobacteriaceae</taxon>
        <taxon>Nonlabens</taxon>
    </lineage>
</organism>
<name>A0A1W6MK86_9FLAO</name>
<gene>
    <name evidence="1" type="ORF">BST97_08360</name>
</gene>
<dbReference type="STRING" id="331648.BST97_08360"/>
<dbReference type="EMBL" id="CP019344">
    <property type="protein sequence ID" value="ARN78010.1"/>
    <property type="molecule type" value="Genomic_DNA"/>
</dbReference>
<accession>A0A1W6MK86</accession>
<dbReference type="OrthoDB" id="1011799at2"/>
<keyword evidence="2" id="KW-1185">Reference proteome</keyword>
<sequence length="128" mass="14562">MKLESRKVNTSKSPEELFHFLTSAENYQQLMPENTKFEAYDSEKFLFGLKGMPEIKLVIKEKIPYSKVVLGSASDKLSFTLTCDIEQMGEESQAQLFFEGDFNAMMAMMIKGPLNKFLETLATGIEKL</sequence>
<dbReference type="Proteomes" id="UP000193431">
    <property type="component" value="Chromosome"/>
</dbReference>
<protein>
    <submittedName>
        <fullName evidence="1">Orotate phosphoribosyltransferase</fullName>
    </submittedName>
</protein>
<evidence type="ECO:0000313" key="1">
    <source>
        <dbReference type="EMBL" id="ARN78010.1"/>
    </source>
</evidence>
<reference evidence="1 2" key="1">
    <citation type="submission" date="2016-11" db="EMBL/GenBank/DDBJ databases">
        <title>Trade-off between light-utilization and light-protection in marine flavobacteria.</title>
        <authorList>
            <person name="Kumagai Y."/>
        </authorList>
    </citation>
    <scope>NUCLEOTIDE SEQUENCE [LARGE SCALE GENOMIC DNA]</scope>
    <source>
        <strain evidence="1 2">JCM 13191</strain>
    </source>
</reference>
<keyword evidence="1" id="KW-0328">Glycosyltransferase</keyword>
<evidence type="ECO:0000313" key="2">
    <source>
        <dbReference type="Proteomes" id="UP000193431"/>
    </source>
</evidence>
<dbReference type="RefSeq" id="WP_085766805.1">
    <property type="nucleotide sequence ID" value="NZ_CP019344.1"/>
</dbReference>
<keyword evidence="1" id="KW-0808">Transferase</keyword>
<dbReference type="SUPFAM" id="SSF55961">
    <property type="entry name" value="Bet v1-like"/>
    <property type="match status" value="1"/>
</dbReference>
<proteinExistence type="predicted"/>
<dbReference type="GO" id="GO:0016757">
    <property type="term" value="F:glycosyltransferase activity"/>
    <property type="evidence" value="ECO:0007669"/>
    <property type="project" value="UniProtKB-KW"/>
</dbReference>